<dbReference type="EMBL" id="SRLO01000167">
    <property type="protein sequence ID" value="TNN70130.1"/>
    <property type="molecule type" value="Genomic_DNA"/>
</dbReference>
<protein>
    <submittedName>
        <fullName evidence="2">Uncharacterized protein</fullName>
    </submittedName>
</protein>
<organism evidence="2 3">
    <name type="scientific">Liparis tanakae</name>
    <name type="common">Tanaka's snailfish</name>
    <dbReference type="NCBI Taxonomy" id="230148"/>
    <lineage>
        <taxon>Eukaryota</taxon>
        <taxon>Metazoa</taxon>
        <taxon>Chordata</taxon>
        <taxon>Craniata</taxon>
        <taxon>Vertebrata</taxon>
        <taxon>Euteleostomi</taxon>
        <taxon>Actinopterygii</taxon>
        <taxon>Neopterygii</taxon>
        <taxon>Teleostei</taxon>
        <taxon>Neoteleostei</taxon>
        <taxon>Acanthomorphata</taxon>
        <taxon>Eupercaria</taxon>
        <taxon>Perciformes</taxon>
        <taxon>Cottioidei</taxon>
        <taxon>Cottales</taxon>
        <taxon>Liparidae</taxon>
        <taxon>Liparis</taxon>
    </lineage>
</organism>
<evidence type="ECO:0000313" key="3">
    <source>
        <dbReference type="Proteomes" id="UP000314294"/>
    </source>
</evidence>
<proteinExistence type="predicted"/>
<feature type="compositionally biased region" description="Basic and acidic residues" evidence="1">
    <location>
        <begin position="84"/>
        <end position="104"/>
    </location>
</feature>
<comment type="caution">
    <text evidence="2">The sequence shown here is derived from an EMBL/GenBank/DDBJ whole genome shotgun (WGS) entry which is preliminary data.</text>
</comment>
<dbReference type="AlphaFoldDB" id="A0A4Z2HX68"/>
<evidence type="ECO:0000313" key="2">
    <source>
        <dbReference type="EMBL" id="TNN70130.1"/>
    </source>
</evidence>
<evidence type="ECO:0000256" key="1">
    <source>
        <dbReference type="SAM" id="MobiDB-lite"/>
    </source>
</evidence>
<keyword evidence="3" id="KW-1185">Reference proteome</keyword>
<reference evidence="2 3" key="1">
    <citation type="submission" date="2019-03" db="EMBL/GenBank/DDBJ databases">
        <title>First draft genome of Liparis tanakae, snailfish: a comprehensive survey of snailfish specific genes.</title>
        <authorList>
            <person name="Kim W."/>
            <person name="Song I."/>
            <person name="Jeong J.-H."/>
            <person name="Kim D."/>
            <person name="Kim S."/>
            <person name="Ryu S."/>
            <person name="Song J.Y."/>
            <person name="Lee S.K."/>
        </authorList>
    </citation>
    <scope>NUCLEOTIDE SEQUENCE [LARGE SCALE GENOMIC DNA]</scope>
    <source>
        <tissue evidence="2">Muscle</tissue>
    </source>
</reference>
<name>A0A4Z2HX68_9TELE</name>
<gene>
    <name evidence="2" type="ORF">EYF80_019630</name>
</gene>
<accession>A0A4Z2HX68</accession>
<feature type="region of interest" description="Disordered" evidence="1">
    <location>
        <begin position="69"/>
        <end position="141"/>
    </location>
</feature>
<sequence length="141" mass="16096">MNAYKMNVTIAKQELWGFRPGHMEESKRETMEQEVIVEMTLRRIHHRGLLFNQRSLITSEVFDRDVITTNVPKPHSSLPWEAPDSNREEPAVPRQGSGREEGRRFMPRTIPVSIKLPSTHRAEEAGNNLPADPSVLSARSV</sequence>
<dbReference type="Proteomes" id="UP000314294">
    <property type="component" value="Unassembled WGS sequence"/>
</dbReference>